<dbReference type="AlphaFoldDB" id="A0AAE0VQP8"/>
<reference evidence="2" key="1">
    <citation type="journal article" date="2021" name="Genome Biol. Evol.">
        <title>A High-Quality Reference Genome for a Parasitic Bivalve with Doubly Uniparental Inheritance (Bivalvia: Unionida).</title>
        <authorList>
            <person name="Smith C.H."/>
        </authorList>
    </citation>
    <scope>NUCLEOTIDE SEQUENCE</scope>
    <source>
        <strain evidence="2">CHS0354</strain>
    </source>
</reference>
<evidence type="ECO:0000313" key="2">
    <source>
        <dbReference type="EMBL" id="KAK3585692.1"/>
    </source>
</evidence>
<evidence type="ECO:0000256" key="1">
    <source>
        <dbReference type="SAM" id="MobiDB-lite"/>
    </source>
</evidence>
<evidence type="ECO:0000313" key="3">
    <source>
        <dbReference type="Proteomes" id="UP001195483"/>
    </source>
</evidence>
<protein>
    <submittedName>
        <fullName evidence="2">Uncharacterized protein</fullName>
    </submittedName>
</protein>
<reference evidence="2" key="2">
    <citation type="journal article" date="2021" name="Genome Biol. Evol.">
        <title>Developing a high-quality reference genome for a parasitic bivalve with doubly uniparental inheritance (Bivalvia: Unionida).</title>
        <authorList>
            <person name="Smith C.H."/>
        </authorList>
    </citation>
    <scope>NUCLEOTIDE SEQUENCE</scope>
    <source>
        <strain evidence="2">CHS0354</strain>
        <tissue evidence="2">Mantle</tissue>
    </source>
</reference>
<comment type="caution">
    <text evidence="2">The sequence shown here is derived from an EMBL/GenBank/DDBJ whole genome shotgun (WGS) entry which is preliminary data.</text>
</comment>
<reference evidence="2" key="3">
    <citation type="submission" date="2023-05" db="EMBL/GenBank/DDBJ databases">
        <authorList>
            <person name="Smith C.H."/>
        </authorList>
    </citation>
    <scope>NUCLEOTIDE SEQUENCE</scope>
    <source>
        <strain evidence="2">CHS0354</strain>
        <tissue evidence="2">Mantle</tissue>
    </source>
</reference>
<dbReference type="EMBL" id="JAEAOA010001233">
    <property type="protein sequence ID" value="KAK3585692.1"/>
    <property type="molecule type" value="Genomic_DNA"/>
</dbReference>
<keyword evidence="3" id="KW-1185">Reference proteome</keyword>
<feature type="region of interest" description="Disordered" evidence="1">
    <location>
        <begin position="46"/>
        <end position="92"/>
    </location>
</feature>
<name>A0AAE0VQP8_9BIVA</name>
<organism evidence="2 3">
    <name type="scientific">Potamilus streckersoni</name>
    <dbReference type="NCBI Taxonomy" id="2493646"/>
    <lineage>
        <taxon>Eukaryota</taxon>
        <taxon>Metazoa</taxon>
        <taxon>Spiralia</taxon>
        <taxon>Lophotrochozoa</taxon>
        <taxon>Mollusca</taxon>
        <taxon>Bivalvia</taxon>
        <taxon>Autobranchia</taxon>
        <taxon>Heteroconchia</taxon>
        <taxon>Palaeoheterodonta</taxon>
        <taxon>Unionida</taxon>
        <taxon>Unionoidea</taxon>
        <taxon>Unionidae</taxon>
        <taxon>Ambleminae</taxon>
        <taxon>Lampsilini</taxon>
        <taxon>Potamilus</taxon>
    </lineage>
</organism>
<accession>A0AAE0VQP8</accession>
<gene>
    <name evidence="2" type="ORF">CHS0354_020257</name>
</gene>
<proteinExistence type="predicted"/>
<sequence length="109" mass="11921">MNNQDTEAFQVIIAILISVELGEWKSGNVLNAAKLEDKHLQIHKVKLSKQKKGQVGGGRLSPAPTHPPTEIVRERRASLTCDNGKKTTHPCLTHTTHTIPPLIECQGGL</sequence>
<dbReference type="Proteomes" id="UP001195483">
    <property type="component" value="Unassembled WGS sequence"/>
</dbReference>